<evidence type="ECO:0000313" key="7">
    <source>
        <dbReference type="EMBL" id="MFB5267923.1"/>
    </source>
</evidence>
<dbReference type="InterPro" id="IPR034660">
    <property type="entry name" value="DinB/YfiT-like"/>
</dbReference>
<keyword evidence="7" id="KW-0808">Transferase</keyword>
<name>A0ABV5AUP3_9BACL</name>
<dbReference type="Proteomes" id="UP001580346">
    <property type="component" value="Unassembled WGS sequence"/>
</dbReference>
<feature type="domain" description="DinB-like" evidence="6">
    <location>
        <begin position="35"/>
        <end position="168"/>
    </location>
</feature>
<comment type="similarity">
    <text evidence="5">Belongs to the metal hydrolase YfiT family.</text>
</comment>
<dbReference type="EC" id="3.-.-.-" evidence="5"/>
<keyword evidence="2 5" id="KW-0479">Metal-binding</keyword>
<dbReference type="SUPFAM" id="SSF109854">
    <property type="entry name" value="DinB/YfiT-like putative metalloenzymes"/>
    <property type="match status" value="1"/>
</dbReference>
<dbReference type="HAMAP" id="MF_01256">
    <property type="entry name" value="YfiT_hydrol"/>
    <property type="match status" value="1"/>
</dbReference>
<dbReference type="InterPro" id="IPR023774">
    <property type="entry name" value="Put_metal_dep_hydrolase_YfiT"/>
</dbReference>
<accession>A0ABV5AUP3</accession>
<dbReference type="Gene3D" id="1.20.120.450">
    <property type="entry name" value="dinb family like domain"/>
    <property type="match status" value="1"/>
</dbReference>
<keyword evidence="3 5" id="KW-0378">Hydrolase</keyword>
<protein>
    <recommendedName>
        <fullName evidence="5">Putative metal-dependent hydrolase ACE41H_14235</fullName>
        <ecNumber evidence="5">3.-.-.-</ecNumber>
    </recommendedName>
</protein>
<dbReference type="NCBIfam" id="NF009807">
    <property type="entry name" value="PRK13291.1"/>
    <property type="match status" value="1"/>
</dbReference>
<dbReference type="RefSeq" id="WP_375355967.1">
    <property type="nucleotide sequence ID" value="NZ_JBHHMI010000011.1"/>
</dbReference>
<evidence type="ECO:0000256" key="5">
    <source>
        <dbReference type="HAMAP-Rule" id="MF_01256"/>
    </source>
</evidence>
<comment type="subunit">
    <text evidence="5">Homodimer.</text>
</comment>
<dbReference type="Pfam" id="PF12867">
    <property type="entry name" value="DinB_2"/>
    <property type="match status" value="1"/>
</dbReference>
<sequence length="177" mass="20216">MSAEWKDRYPIGEFEAPIQITDELLQSWIKDIAELPTKLRAAVQGLDETQLDTAYREGGWTVRQVVHHVADSHINSYVRFKLALTEDGPTIKPYDEGRWAELPDARQLPVEVSLSLLDSLHERWTTLLHSFGPEQFSRSFMHPESGVVSLETATGVYSWHGRHHTAHITSLAKRMGW</sequence>
<feature type="binding site" evidence="5">
    <location>
        <position position="164"/>
    </location>
    <ligand>
        <name>Zn(2+)</name>
        <dbReference type="ChEBI" id="CHEBI:29105"/>
    </ligand>
</feature>
<feature type="binding site" evidence="5">
    <location>
        <position position="160"/>
    </location>
    <ligand>
        <name>Zn(2+)</name>
        <dbReference type="ChEBI" id="CHEBI:29105"/>
    </ligand>
</feature>
<feature type="binding site" evidence="5">
    <location>
        <position position="68"/>
    </location>
    <ligand>
        <name>Zn(2+)</name>
        <dbReference type="ChEBI" id="CHEBI:29105"/>
    </ligand>
</feature>
<evidence type="ECO:0000259" key="6">
    <source>
        <dbReference type="Pfam" id="PF12867"/>
    </source>
</evidence>
<comment type="subcellular location">
    <subcellularLocation>
        <location evidence="5">Cytoplasm</location>
    </subcellularLocation>
</comment>
<comment type="caution">
    <text evidence="7">The sequence shown here is derived from an EMBL/GenBank/DDBJ whole genome shotgun (WGS) entry which is preliminary data.</text>
</comment>
<dbReference type="InterPro" id="IPR024775">
    <property type="entry name" value="DinB-like"/>
</dbReference>
<proteinExistence type="inferred from homology"/>
<comment type="cofactor">
    <cofactor evidence="5">
        <name>Zn(2+)</name>
        <dbReference type="ChEBI" id="CHEBI:29105"/>
    </cofactor>
    <text evidence="5">Binds 1 zinc ion per subunit.</text>
</comment>
<evidence type="ECO:0000256" key="2">
    <source>
        <dbReference type="ARBA" id="ARBA00022723"/>
    </source>
</evidence>
<keyword evidence="1 5" id="KW-0963">Cytoplasm</keyword>
<evidence type="ECO:0000256" key="3">
    <source>
        <dbReference type="ARBA" id="ARBA00022801"/>
    </source>
</evidence>
<evidence type="ECO:0000313" key="8">
    <source>
        <dbReference type="Proteomes" id="UP001580346"/>
    </source>
</evidence>
<gene>
    <name evidence="7" type="ORF">ACE41H_14235</name>
</gene>
<reference evidence="7 8" key="1">
    <citation type="submission" date="2024-09" db="EMBL/GenBank/DDBJ databases">
        <title>Paenibacillus zeirhizospherea sp. nov., isolated from surface of the maize (Zea mays) roots in a horticulture field, Hungary.</title>
        <authorList>
            <person name="Marton D."/>
            <person name="Farkas M."/>
            <person name="Bedics A."/>
            <person name="Toth E."/>
            <person name="Tancsics A."/>
            <person name="Boka K."/>
            <person name="Maroti G."/>
            <person name="Kriszt B."/>
            <person name="Cserhati M."/>
        </authorList>
    </citation>
    <scope>NUCLEOTIDE SEQUENCE [LARGE SCALE GENOMIC DNA]</scope>
    <source>
        <strain evidence="7 8">KCTC 33519</strain>
    </source>
</reference>
<evidence type="ECO:0000256" key="4">
    <source>
        <dbReference type="ARBA" id="ARBA00022833"/>
    </source>
</evidence>
<comment type="function">
    <text evidence="5">Possible metal-dependent hydrolase.</text>
</comment>
<organism evidence="7 8">
    <name type="scientific">Paenibacillus enshidis</name>
    <dbReference type="NCBI Taxonomy" id="1458439"/>
    <lineage>
        <taxon>Bacteria</taxon>
        <taxon>Bacillati</taxon>
        <taxon>Bacillota</taxon>
        <taxon>Bacilli</taxon>
        <taxon>Bacillales</taxon>
        <taxon>Paenibacillaceae</taxon>
        <taxon>Paenibacillus</taxon>
    </lineage>
</organism>
<keyword evidence="4 5" id="KW-0862">Zinc</keyword>
<dbReference type="GO" id="GO:0016740">
    <property type="term" value="F:transferase activity"/>
    <property type="evidence" value="ECO:0007669"/>
    <property type="project" value="UniProtKB-KW"/>
</dbReference>
<dbReference type="EMBL" id="JBHHMI010000011">
    <property type="protein sequence ID" value="MFB5267923.1"/>
    <property type="molecule type" value="Genomic_DNA"/>
</dbReference>
<keyword evidence="8" id="KW-1185">Reference proteome</keyword>
<evidence type="ECO:0000256" key="1">
    <source>
        <dbReference type="ARBA" id="ARBA00022490"/>
    </source>
</evidence>